<evidence type="ECO:0000256" key="2">
    <source>
        <dbReference type="ARBA" id="ARBA00022490"/>
    </source>
</evidence>
<evidence type="ECO:0000259" key="18">
    <source>
        <dbReference type="Pfam" id="PF12777"/>
    </source>
</evidence>
<dbReference type="Pfam" id="PF12781">
    <property type="entry name" value="AAA_9"/>
    <property type="match status" value="1"/>
</dbReference>
<reference evidence="22 23" key="1">
    <citation type="journal article" date="2018" name="Sci. Rep.">
        <title>Raphidocelis subcapitata (=Pseudokirchneriella subcapitata) provides an insight into genome evolution and environmental adaptations in the Sphaeropleales.</title>
        <authorList>
            <person name="Suzuki S."/>
            <person name="Yamaguchi H."/>
            <person name="Nakajima N."/>
            <person name="Kawachi M."/>
        </authorList>
    </citation>
    <scope>NUCLEOTIDE SEQUENCE [LARGE SCALE GENOMIC DNA]</scope>
    <source>
        <strain evidence="22 23">NIES-35</strain>
    </source>
</reference>
<dbReference type="InterPro" id="IPR043160">
    <property type="entry name" value="Dynein_C_barrel"/>
</dbReference>
<evidence type="ECO:0000313" key="23">
    <source>
        <dbReference type="Proteomes" id="UP000247498"/>
    </source>
</evidence>
<evidence type="ECO:0000256" key="8">
    <source>
        <dbReference type="ARBA" id="ARBA00022846"/>
    </source>
</evidence>
<dbReference type="GO" id="GO:0007018">
    <property type="term" value="P:microtubule-based movement"/>
    <property type="evidence" value="ECO:0007669"/>
    <property type="project" value="InterPro"/>
</dbReference>
<evidence type="ECO:0000256" key="16">
    <source>
        <dbReference type="SAM" id="MobiDB-lite"/>
    </source>
</evidence>
<dbReference type="InParanoid" id="A0A2V0P7S5"/>
<dbReference type="InterPro" id="IPR027417">
    <property type="entry name" value="P-loop_NTPase"/>
</dbReference>
<dbReference type="Gene3D" id="1.20.920.20">
    <property type="match status" value="1"/>
</dbReference>
<feature type="domain" description="Dynein heavy chain coiled coil stalk" evidence="18">
    <location>
        <begin position="3"/>
        <end position="315"/>
    </location>
</feature>
<dbReference type="Proteomes" id="UP000247498">
    <property type="component" value="Unassembled WGS sequence"/>
</dbReference>
<dbReference type="InterPro" id="IPR004273">
    <property type="entry name" value="Dynein_heavy_D6_P-loop"/>
</dbReference>
<evidence type="ECO:0000256" key="6">
    <source>
        <dbReference type="ARBA" id="ARBA00022794"/>
    </source>
</evidence>
<sequence length="1555" mass="169277">MAVEVEHKVASANVFADQVGVEKEKVAAENESAKVEAEKCAVIAAEVAEKQASCEADLAAAEPLVAQAEAALDTLNKKDLGETKSLKKPPPGVDDITAVVLILLEGNPKDKSWAAAAKMMNNVDKFLERLRTYKAVIDEGKVQKKTVDACRSYLDLPHFNRDVIFTKSHAAAGLCEWAVNIVKYYDVVSEVEPKRQELAMANARLQEANTMLAAVQQKVAELNAKVQALEAQFAAAVDDKNAAIRESERCQLKLQLANRLISALASEGERWARTAEQLRAGYDVLTGDMLLASAFVSYAGPFTTRFRAGLVAEWIKFLSNRGLPMTEGIKDPVPLLVDAALVASWVRQGLPSDPASVGSGAILVNSERWPLMMDPQLQGVLWIKEREAKNGLQVVRMGGDNMMTVVERAMEAGNSVLIENMGEAIDAALNPVITRSTFKKGRSLYIKLGDKDVEYNKNFRLFLHTKLSNPHYPPEVQAECTLINFTVTEQGLEDQLLALVVNKERPDLEETKTQLIIQNTEFTIKLKQLEDELLYKLSTAEGDITEDVALIESLEESKRVATDISDKVAQARETESAINDSRDKYRPVAQRGSLLFFLLNSLSKVHAFYQFSLNAFVTVYGRGLDTAPGGKRKQARTGARGGSSAPDSSANDGALRNLQRRVTGDRREFAEVMAMARRTSSQSGHSALAHSRRPTNMQARHLQRRDLSGASVTGEPIAEGDEGGEEEYAMTPEELEARLASLLHTCTYTVFNYTRRGLFDRDKLIVLALLTFTIGLRSGAIDAAEYDALCKGARSPAPPPITDELSRWMGEGQWAAVDGLATSGLPGFASLPKDLEKASEEWSAWCAAEAPERSAMPGDWGRVGEIRKLLLLRALRPDRITNALQAYCEAVMGPMFAKQDAFDAASVLRESSSSTPLFFILFPGYSPSKEIEAYARSTGRTTEAGNLTLISMGQGQEGPAEATLARYMKEGGWVFLDNVHLMQGWIPRLERRLEAAADGVHPDFRCFFSAEPINGAPQAKIIPESILQNAIKISNEPPSDMASNMRRALAAFPPDLEQRLATPAKCTAFRSILFGLCFYHSLLLGRKKFGVGIGTGEGLGKMGGFERVCSGSGLGFCRAYSFNTGDLVTCGDVLINYLGAYKDVPWDDLRYMFGEVFYGGHITDNMDRRACTTYLQASARVLIRPEILPVGDLSDPAACAPPPLELAPGFRAPLPTGYDALRAHIETALPAESPVVYGMHPNAELSLMTSLGETLFRTLIDVGGGSGGVSGGAAAGEAAVRSALKDYSERLPAPFVIADIEGRVKDKTPYVVVALQEATRMNALLAEMRRGMEELQLGLDGALNMSEAMEALARGIAANAVPAAWMAAMSTRIQEVLTLSGWYADVLRRHEQLSAWTAGAVATPNSVWLPGLFNPKAFLTAVMQTYARARGLPLDVMRFVTDVTDKNPEQITEPAPAGCYIHGLVLEGARWDRAEGRLKDSAPGELHQPMPVIQVRPVTADAMDTAGTYACPVYVNMQRANVYSPAVSTFTLRCAEDPAKWVLASVALLLQDDLA</sequence>
<feature type="domain" description="Dynein heavy chain ATP-binding dynein motor region" evidence="19">
    <location>
        <begin position="344"/>
        <end position="564"/>
    </location>
</feature>
<dbReference type="InterPro" id="IPR041228">
    <property type="entry name" value="Dynein_C"/>
</dbReference>
<keyword evidence="14" id="KW-0966">Cell projection</keyword>
<keyword evidence="12" id="KW-0505">Motor protein</keyword>
<feature type="coiled-coil region" evidence="15">
    <location>
        <begin position="198"/>
        <end position="246"/>
    </location>
</feature>
<dbReference type="GO" id="GO:0005874">
    <property type="term" value="C:microtubule"/>
    <property type="evidence" value="ECO:0007669"/>
    <property type="project" value="UniProtKB-KW"/>
</dbReference>
<dbReference type="Pfam" id="PF18199">
    <property type="entry name" value="Dynein_C"/>
    <property type="match status" value="1"/>
</dbReference>
<dbReference type="Pfam" id="PF12777">
    <property type="entry name" value="MT"/>
    <property type="match status" value="1"/>
</dbReference>
<dbReference type="Gene3D" id="3.40.50.300">
    <property type="entry name" value="P-loop containing nucleotide triphosphate hydrolases"/>
    <property type="match status" value="2"/>
</dbReference>
<dbReference type="Pfam" id="PF03028">
    <property type="entry name" value="Dynein_heavy"/>
    <property type="match status" value="1"/>
</dbReference>
<evidence type="ECO:0000256" key="1">
    <source>
        <dbReference type="ARBA" id="ARBA00004611"/>
    </source>
</evidence>
<feature type="region of interest" description="Disordered" evidence="16">
    <location>
        <begin position="676"/>
        <end position="725"/>
    </location>
</feature>
<dbReference type="Pfam" id="PF18198">
    <property type="entry name" value="AAA_lid_11"/>
    <property type="match status" value="1"/>
</dbReference>
<feature type="domain" description="Dynein heavy chain region D6 P-loop" evidence="17">
    <location>
        <begin position="913"/>
        <end position="1033"/>
    </location>
</feature>
<dbReference type="FunFam" id="3.40.50.300:FF:000049">
    <property type="entry name" value="Dynein, axonemal, heavy chain 5"/>
    <property type="match status" value="1"/>
</dbReference>
<evidence type="ECO:0000259" key="20">
    <source>
        <dbReference type="Pfam" id="PF18198"/>
    </source>
</evidence>
<dbReference type="Gene3D" id="6.10.140.1060">
    <property type="match status" value="1"/>
</dbReference>
<evidence type="ECO:0000256" key="14">
    <source>
        <dbReference type="ARBA" id="ARBA00023273"/>
    </source>
</evidence>
<keyword evidence="6" id="KW-0970">Cilium biogenesis/degradation</keyword>
<organism evidence="22 23">
    <name type="scientific">Raphidocelis subcapitata</name>
    <dbReference type="NCBI Taxonomy" id="307507"/>
    <lineage>
        <taxon>Eukaryota</taxon>
        <taxon>Viridiplantae</taxon>
        <taxon>Chlorophyta</taxon>
        <taxon>core chlorophytes</taxon>
        <taxon>Chlorophyceae</taxon>
        <taxon>CS clade</taxon>
        <taxon>Sphaeropleales</taxon>
        <taxon>Selenastraceae</taxon>
        <taxon>Raphidocelis</taxon>
    </lineage>
</organism>
<keyword evidence="5" id="KW-0547">Nucleotide-binding</keyword>
<dbReference type="GO" id="GO:0045505">
    <property type="term" value="F:dynein intermediate chain binding"/>
    <property type="evidence" value="ECO:0007669"/>
    <property type="project" value="InterPro"/>
</dbReference>
<dbReference type="GO" id="GO:0005524">
    <property type="term" value="F:ATP binding"/>
    <property type="evidence" value="ECO:0007669"/>
    <property type="project" value="UniProtKB-KW"/>
</dbReference>
<keyword evidence="7" id="KW-0067">ATP-binding</keyword>
<comment type="caution">
    <text evidence="22">The sequence shown here is derived from an EMBL/GenBank/DDBJ whole genome shotgun (WGS) entry which is preliminary data.</text>
</comment>
<keyword evidence="23" id="KW-1185">Reference proteome</keyword>
<dbReference type="Gene3D" id="1.20.1270.280">
    <property type="match status" value="1"/>
</dbReference>
<dbReference type="Gene3D" id="3.10.490.20">
    <property type="match status" value="1"/>
</dbReference>
<dbReference type="STRING" id="307507.A0A2V0P7S5"/>
<evidence type="ECO:0000256" key="3">
    <source>
        <dbReference type="ARBA" id="ARBA00022701"/>
    </source>
</evidence>
<keyword evidence="11" id="KW-0969">Cilium</keyword>
<evidence type="ECO:0000259" key="17">
    <source>
        <dbReference type="Pfam" id="PF03028"/>
    </source>
</evidence>
<dbReference type="InterPro" id="IPR035706">
    <property type="entry name" value="AAA_9"/>
</dbReference>
<dbReference type="PANTHER" id="PTHR22878">
    <property type="entry name" value="DYNEIN HEAVY CHAIN 6, AXONEMAL-LIKE-RELATED"/>
    <property type="match status" value="1"/>
</dbReference>
<dbReference type="GO" id="GO:0030030">
    <property type="term" value="P:cell projection organization"/>
    <property type="evidence" value="ECO:0007669"/>
    <property type="project" value="UniProtKB-KW"/>
</dbReference>
<dbReference type="EMBL" id="BDRX01000038">
    <property type="protein sequence ID" value="GBF93145.1"/>
    <property type="molecule type" value="Genomic_DNA"/>
</dbReference>
<keyword evidence="13" id="KW-0206">Cytoskeleton</keyword>
<evidence type="ECO:0000259" key="19">
    <source>
        <dbReference type="Pfam" id="PF12781"/>
    </source>
</evidence>
<dbReference type="Gene3D" id="1.10.8.1220">
    <property type="match status" value="1"/>
</dbReference>
<keyword evidence="9" id="KW-0243">Dynein</keyword>
<evidence type="ECO:0000259" key="21">
    <source>
        <dbReference type="Pfam" id="PF18199"/>
    </source>
</evidence>
<comment type="subcellular location">
    <subcellularLocation>
        <location evidence="1">Cytoplasm</location>
        <location evidence="1">Cytoskeleton</location>
        <location evidence="1">Flagellum axoneme</location>
    </subcellularLocation>
</comment>
<evidence type="ECO:0000256" key="10">
    <source>
        <dbReference type="ARBA" id="ARBA00023054"/>
    </source>
</evidence>
<keyword evidence="10 15" id="KW-0175">Coiled coil</keyword>
<dbReference type="InterPro" id="IPR042219">
    <property type="entry name" value="AAA_lid_11_sf"/>
</dbReference>
<keyword evidence="2" id="KW-0963">Cytoplasm</keyword>
<keyword evidence="8 22" id="KW-0282">Flagellum</keyword>
<evidence type="ECO:0000256" key="7">
    <source>
        <dbReference type="ARBA" id="ARBA00022840"/>
    </source>
</evidence>
<evidence type="ECO:0000256" key="5">
    <source>
        <dbReference type="ARBA" id="ARBA00022741"/>
    </source>
</evidence>
<dbReference type="Gene3D" id="1.10.8.720">
    <property type="entry name" value="Region D6 of dynein motor"/>
    <property type="match status" value="1"/>
</dbReference>
<name>A0A2V0P7S5_9CHLO</name>
<dbReference type="GO" id="GO:0008569">
    <property type="term" value="F:minus-end-directed microtubule motor activity"/>
    <property type="evidence" value="ECO:0007669"/>
    <property type="project" value="InterPro"/>
</dbReference>
<accession>A0A2V0P7S5</accession>
<evidence type="ECO:0000256" key="4">
    <source>
        <dbReference type="ARBA" id="ARBA00022737"/>
    </source>
</evidence>
<dbReference type="PANTHER" id="PTHR22878:SF69">
    <property type="entry name" value="DYNEIN HEAVY CHAIN"/>
    <property type="match status" value="1"/>
</dbReference>
<dbReference type="OrthoDB" id="447173at2759"/>
<dbReference type="GO" id="GO:0051959">
    <property type="term" value="F:dynein light intermediate chain binding"/>
    <property type="evidence" value="ECO:0007669"/>
    <property type="project" value="InterPro"/>
</dbReference>
<evidence type="ECO:0000256" key="12">
    <source>
        <dbReference type="ARBA" id="ARBA00023175"/>
    </source>
</evidence>
<keyword evidence="3" id="KW-0493">Microtubule</keyword>
<feature type="domain" description="Dynein heavy chain C-terminal" evidence="21">
    <location>
        <begin position="1252"/>
        <end position="1550"/>
    </location>
</feature>
<protein>
    <submittedName>
        <fullName evidence="22">Dynein alpha flagellar outer arm</fullName>
    </submittedName>
</protein>
<gene>
    <name evidence="22" type="ORF">Rsub_05874</name>
</gene>
<feature type="region of interest" description="Disordered" evidence="16">
    <location>
        <begin position="626"/>
        <end position="661"/>
    </location>
</feature>
<feature type="domain" description="Dynein heavy chain AAA lid" evidence="20">
    <location>
        <begin position="1069"/>
        <end position="1243"/>
    </location>
</feature>
<evidence type="ECO:0000313" key="22">
    <source>
        <dbReference type="EMBL" id="GBF93145.1"/>
    </source>
</evidence>
<dbReference type="FunFam" id="3.10.490.20:FF:000009">
    <property type="entry name" value="Dynein heavy chain 4"/>
    <property type="match status" value="1"/>
</dbReference>
<evidence type="ECO:0000256" key="9">
    <source>
        <dbReference type="ARBA" id="ARBA00023017"/>
    </source>
</evidence>
<evidence type="ECO:0000256" key="15">
    <source>
        <dbReference type="SAM" id="Coils"/>
    </source>
</evidence>
<proteinExistence type="predicted"/>
<dbReference type="InterPro" id="IPR041658">
    <property type="entry name" value="AAA_lid_11"/>
</dbReference>
<evidence type="ECO:0000256" key="13">
    <source>
        <dbReference type="ARBA" id="ARBA00023212"/>
    </source>
</evidence>
<dbReference type="InterPro" id="IPR024743">
    <property type="entry name" value="Dynein_HC_stalk"/>
</dbReference>
<dbReference type="GO" id="GO:0030286">
    <property type="term" value="C:dynein complex"/>
    <property type="evidence" value="ECO:0007669"/>
    <property type="project" value="UniProtKB-KW"/>
</dbReference>
<dbReference type="InterPro" id="IPR026983">
    <property type="entry name" value="DHC"/>
</dbReference>
<evidence type="ECO:0000256" key="11">
    <source>
        <dbReference type="ARBA" id="ARBA00023069"/>
    </source>
</evidence>
<keyword evidence="4" id="KW-0677">Repeat</keyword>